<dbReference type="InterPro" id="IPR016161">
    <property type="entry name" value="Ald_DH/histidinol_DH"/>
</dbReference>
<dbReference type="STRING" id="200378.SAMN05216553_101779"/>
<evidence type="ECO:0000313" key="4">
    <source>
        <dbReference type="Proteomes" id="UP000199623"/>
    </source>
</evidence>
<evidence type="ECO:0000259" key="2">
    <source>
        <dbReference type="Pfam" id="PF00171"/>
    </source>
</evidence>
<name>A0A1G7LBZ0_9PSEU</name>
<sequence>MTTGVRNETLLRANLIAGDLSEAGTLVDSINPSTGQVIGQFVQAGRAEVERAIAAARHAFDTTDWSTNSRKRAELLSRLADQLALRAPEIGAMLSRENGKLERETMWEAATAAEWLRYSAGTALTASHGIAEEVEPGVFFRSAPAATGVAGIISPWNSPVILTVRAIGPALAAGCTVVVKLPGQTGLTNAIFSDIVAAAGFPEGVISIFSESANVGAPLLVSSPQVDVVNYTGSTTVGRVIAREASATLKRVGLELGGKTPLVVFEDADLGIAVPTILAALTVMNGQFCVTGSRVLVHRSIADRLREALVPAISSLEPGPSDDPASDLGPLIDAASAARVDALVAEAESYGTVLVRGGQFADERRPGGAYYRPSLVEVERLDVPLVQEEVFGPVQTFEIFDDDDDAVRRANATPYGLGASVFTQSSLRAQRVARRIESGMVWSNCWAVLSEKFEQGGLKQSGYGYLCGPEAIKEFQSLRVFVESVPPPA</sequence>
<protein>
    <submittedName>
        <fullName evidence="3">Acyl-CoA reductase</fullName>
    </submittedName>
</protein>
<evidence type="ECO:0000313" key="3">
    <source>
        <dbReference type="EMBL" id="SDF46886.1"/>
    </source>
</evidence>
<dbReference type="SUPFAM" id="SSF53720">
    <property type="entry name" value="ALDH-like"/>
    <property type="match status" value="1"/>
</dbReference>
<gene>
    <name evidence="3" type="ORF">SAMN05216553_101779</name>
</gene>
<dbReference type="Pfam" id="PF00171">
    <property type="entry name" value="Aldedh"/>
    <property type="match status" value="1"/>
</dbReference>
<proteinExistence type="predicted"/>
<keyword evidence="1" id="KW-0560">Oxidoreductase</keyword>
<dbReference type="PANTHER" id="PTHR11699">
    <property type="entry name" value="ALDEHYDE DEHYDROGENASE-RELATED"/>
    <property type="match status" value="1"/>
</dbReference>
<dbReference type="Gene3D" id="3.40.309.10">
    <property type="entry name" value="Aldehyde Dehydrogenase, Chain A, domain 2"/>
    <property type="match status" value="1"/>
</dbReference>
<keyword evidence="4" id="KW-1185">Reference proteome</keyword>
<dbReference type="GO" id="GO:0016620">
    <property type="term" value="F:oxidoreductase activity, acting on the aldehyde or oxo group of donors, NAD or NADP as acceptor"/>
    <property type="evidence" value="ECO:0007669"/>
    <property type="project" value="InterPro"/>
</dbReference>
<dbReference type="Gene3D" id="3.40.605.10">
    <property type="entry name" value="Aldehyde Dehydrogenase, Chain A, domain 1"/>
    <property type="match status" value="1"/>
</dbReference>
<dbReference type="EMBL" id="FNCC01000001">
    <property type="protein sequence ID" value="SDF46886.1"/>
    <property type="molecule type" value="Genomic_DNA"/>
</dbReference>
<dbReference type="InterPro" id="IPR016163">
    <property type="entry name" value="Ald_DH_C"/>
</dbReference>
<evidence type="ECO:0000256" key="1">
    <source>
        <dbReference type="ARBA" id="ARBA00023002"/>
    </source>
</evidence>
<dbReference type="AlphaFoldDB" id="A0A1G7LBZ0"/>
<reference evidence="4" key="1">
    <citation type="submission" date="2016-10" db="EMBL/GenBank/DDBJ databases">
        <authorList>
            <person name="Varghese N."/>
            <person name="Submissions S."/>
        </authorList>
    </citation>
    <scope>NUCLEOTIDE SEQUENCE [LARGE SCALE GENOMIC DNA]</scope>
    <source>
        <strain evidence="4">CGMCC 4.3506</strain>
    </source>
</reference>
<accession>A0A1G7LBZ0</accession>
<dbReference type="InterPro" id="IPR015590">
    <property type="entry name" value="Aldehyde_DH_dom"/>
</dbReference>
<dbReference type="RefSeq" id="WP_090045577.1">
    <property type="nucleotide sequence ID" value="NZ_FNCC01000001.1"/>
</dbReference>
<organism evidence="3 4">
    <name type="scientific">Lentzea fradiae</name>
    <dbReference type="NCBI Taxonomy" id="200378"/>
    <lineage>
        <taxon>Bacteria</taxon>
        <taxon>Bacillati</taxon>
        <taxon>Actinomycetota</taxon>
        <taxon>Actinomycetes</taxon>
        <taxon>Pseudonocardiales</taxon>
        <taxon>Pseudonocardiaceae</taxon>
        <taxon>Lentzea</taxon>
    </lineage>
</organism>
<dbReference type="OrthoDB" id="9802947at2"/>
<dbReference type="Proteomes" id="UP000199623">
    <property type="component" value="Unassembled WGS sequence"/>
</dbReference>
<feature type="domain" description="Aldehyde dehydrogenase" evidence="2">
    <location>
        <begin position="24"/>
        <end position="478"/>
    </location>
</feature>
<dbReference type="InterPro" id="IPR016162">
    <property type="entry name" value="Ald_DH_N"/>
</dbReference>